<proteinExistence type="predicted"/>
<evidence type="ECO:0000313" key="2">
    <source>
        <dbReference type="EMBL" id="SKC17153.1"/>
    </source>
</evidence>
<dbReference type="OrthoDB" id="8161952at2"/>
<dbReference type="Proteomes" id="UP000051562">
    <property type="component" value="Unassembled WGS sequence"/>
</dbReference>
<gene>
    <name evidence="1" type="ORF">ARD30_24110</name>
    <name evidence="2" type="ORF">SAMN05660750_05028</name>
</gene>
<evidence type="ECO:0000313" key="3">
    <source>
        <dbReference type="Proteomes" id="UP000051562"/>
    </source>
</evidence>
<protein>
    <submittedName>
        <fullName evidence="1">Uncharacterized protein</fullName>
    </submittedName>
</protein>
<evidence type="ECO:0000313" key="4">
    <source>
        <dbReference type="Proteomes" id="UP000190130"/>
    </source>
</evidence>
<dbReference type="RefSeq" id="WP_055730727.1">
    <property type="nucleotide sequence ID" value="NZ_FUYX01000025.1"/>
</dbReference>
<reference evidence="1 3" key="1">
    <citation type="submission" date="2015-10" db="EMBL/GenBank/DDBJ databases">
        <title>Draft genome of Bosea thiooxidans.</title>
        <authorList>
            <person name="Wang X."/>
        </authorList>
    </citation>
    <scope>NUCLEOTIDE SEQUENCE [LARGE SCALE GENOMIC DNA]</scope>
    <source>
        <strain evidence="1 3">CGMCC 9174</strain>
    </source>
</reference>
<sequence>MANVDTFFLQPFKTHRKRLVPSQCISAKSRHHALNEGERLSKTAEGLAVIHVVADDETGEVSELSVLARHGSIPEEFEEQIRAL</sequence>
<dbReference type="EMBL" id="FUYX01000025">
    <property type="protein sequence ID" value="SKC17153.1"/>
    <property type="molecule type" value="Genomic_DNA"/>
</dbReference>
<dbReference type="Proteomes" id="UP000190130">
    <property type="component" value="Unassembled WGS sequence"/>
</dbReference>
<organism evidence="1 3">
    <name type="scientific">Bosea thiooxidans</name>
    <dbReference type="NCBI Taxonomy" id="53254"/>
    <lineage>
        <taxon>Bacteria</taxon>
        <taxon>Pseudomonadati</taxon>
        <taxon>Pseudomonadota</taxon>
        <taxon>Alphaproteobacteria</taxon>
        <taxon>Hyphomicrobiales</taxon>
        <taxon>Boseaceae</taxon>
        <taxon>Bosea</taxon>
    </lineage>
</organism>
<dbReference type="EMBL" id="LMAR01000085">
    <property type="protein sequence ID" value="KQK27947.1"/>
    <property type="molecule type" value="Genomic_DNA"/>
</dbReference>
<reference evidence="2 4" key="2">
    <citation type="submission" date="2017-02" db="EMBL/GenBank/DDBJ databases">
        <authorList>
            <person name="Peterson S.W."/>
        </authorList>
    </citation>
    <scope>NUCLEOTIDE SEQUENCE [LARGE SCALE GENOMIC DNA]</scope>
    <source>
        <strain evidence="2 4">DSM 9653</strain>
    </source>
</reference>
<accession>A0A0Q3KDS7</accession>
<dbReference type="AlphaFoldDB" id="A0A0Q3KDS7"/>
<name>A0A0Q3KDS7_9HYPH</name>
<evidence type="ECO:0000313" key="1">
    <source>
        <dbReference type="EMBL" id="KQK27947.1"/>
    </source>
</evidence>
<keyword evidence="3" id="KW-1185">Reference proteome</keyword>